<dbReference type="InterPro" id="IPR036291">
    <property type="entry name" value="NAD(P)-bd_dom_sf"/>
</dbReference>
<feature type="compositionally biased region" description="Acidic residues" evidence="1">
    <location>
        <begin position="178"/>
        <end position="187"/>
    </location>
</feature>
<dbReference type="PRINTS" id="PR00081">
    <property type="entry name" value="GDHRDH"/>
</dbReference>
<evidence type="ECO:0000256" key="1">
    <source>
        <dbReference type="SAM" id="MobiDB-lite"/>
    </source>
</evidence>
<feature type="region of interest" description="Disordered" evidence="1">
    <location>
        <begin position="119"/>
        <end position="187"/>
    </location>
</feature>
<proteinExistence type="predicted"/>
<dbReference type="InterPro" id="IPR051468">
    <property type="entry name" value="Fungal_SecMetab_SDRs"/>
</dbReference>
<dbReference type="InterPro" id="IPR002347">
    <property type="entry name" value="SDR_fam"/>
</dbReference>
<dbReference type="Pfam" id="PF00106">
    <property type="entry name" value="adh_short"/>
    <property type="match status" value="1"/>
</dbReference>
<dbReference type="EMBL" id="JAIPUX010003776">
    <property type="protein sequence ID" value="KAH0619576.1"/>
    <property type="molecule type" value="Genomic_DNA"/>
</dbReference>
<keyword evidence="3" id="KW-1185">Reference proteome</keyword>
<organism evidence="2 3">
    <name type="scientific">Phrynosoma platyrhinos</name>
    <name type="common">Desert horned lizard</name>
    <dbReference type="NCBI Taxonomy" id="52577"/>
    <lineage>
        <taxon>Eukaryota</taxon>
        <taxon>Metazoa</taxon>
        <taxon>Chordata</taxon>
        <taxon>Craniata</taxon>
        <taxon>Vertebrata</taxon>
        <taxon>Euteleostomi</taxon>
        <taxon>Lepidosauria</taxon>
        <taxon>Squamata</taxon>
        <taxon>Bifurcata</taxon>
        <taxon>Unidentata</taxon>
        <taxon>Episquamata</taxon>
        <taxon>Toxicofera</taxon>
        <taxon>Iguania</taxon>
        <taxon>Phrynosomatidae</taxon>
        <taxon>Phrynosomatinae</taxon>
        <taxon>Phrynosoma</taxon>
    </lineage>
</organism>
<protein>
    <submittedName>
        <fullName evidence="2">Uncharacterized protein</fullName>
    </submittedName>
</protein>
<evidence type="ECO:0000313" key="2">
    <source>
        <dbReference type="EMBL" id="KAH0619576.1"/>
    </source>
</evidence>
<reference evidence="2 3" key="1">
    <citation type="journal article" date="2022" name="Gigascience">
        <title>A chromosome-level genome assembly and annotation of the desert horned lizard, Phrynosoma platyrhinos, provides insight into chromosomal rearrangements among reptiles.</title>
        <authorList>
            <person name="Koochekian N."/>
            <person name="Ascanio A."/>
            <person name="Farleigh K."/>
            <person name="Card D.C."/>
            <person name="Schield D.R."/>
            <person name="Castoe T.A."/>
            <person name="Jezkova T."/>
        </authorList>
    </citation>
    <scope>NUCLEOTIDE SEQUENCE [LARGE SCALE GENOMIC DNA]</scope>
    <source>
        <strain evidence="2">NK-2021</strain>
    </source>
</reference>
<feature type="compositionally biased region" description="Basic and acidic residues" evidence="1">
    <location>
        <begin position="129"/>
        <end position="150"/>
    </location>
</feature>
<gene>
    <name evidence="2" type="ORF">JD844_000299</name>
</gene>
<dbReference type="PANTHER" id="PTHR43544">
    <property type="entry name" value="SHORT-CHAIN DEHYDROGENASE/REDUCTASE"/>
    <property type="match status" value="1"/>
</dbReference>
<dbReference type="PANTHER" id="PTHR43544:SF38">
    <property type="entry name" value="C-FACTOR-RELATED"/>
    <property type="match status" value="1"/>
</dbReference>
<comment type="caution">
    <text evidence="2">The sequence shown here is derived from an EMBL/GenBank/DDBJ whole genome shotgun (WGS) entry which is preliminary data.</text>
</comment>
<sequence>MPELNVHSILVTGSNRGIGLELVRQLAGKINRPEWIFATCRDPEGPRAQALKNLAAKYQGIEIIPLVVVTERLKGAGLNLLINNAGIVKQSTLESETPEDMLEVYNTNVIGPMMVTQKKNEEDVQSEELTNKTDEGMKDKERSDKIKEIRANLTDEEEETSTREQESKDLARGGGLDSMEEEEESME</sequence>
<name>A0ABQ7SQE0_PHRPL</name>
<dbReference type="Proteomes" id="UP000826234">
    <property type="component" value="Unassembled WGS sequence"/>
</dbReference>
<dbReference type="SUPFAM" id="SSF51735">
    <property type="entry name" value="NAD(P)-binding Rossmann-fold domains"/>
    <property type="match status" value="1"/>
</dbReference>
<evidence type="ECO:0000313" key="3">
    <source>
        <dbReference type="Proteomes" id="UP000826234"/>
    </source>
</evidence>
<dbReference type="Gene3D" id="3.40.50.720">
    <property type="entry name" value="NAD(P)-binding Rossmann-like Domain"/>
    <property type="match status" value="1"/>
</dbReference>
<feature type="compositionally biased region" description="Basic and acidic residues" evidence="1">
    <location>
        <begin position="160"/>
        <end position="171"/>
    </location>
</feature>
<accession>A0ABQ7SQE0</accession>